<dbReference type="RefSeq" id="WP_169193020.1">
    <property type="nucleotide sequence ID" value="NZ_CP046391.1"/>
</dbReference>
<dbReference type="PROSITE" id="PS50883">
    <property type="entry name" value="EAL"/>
    <property type="match status" value="1"/>
</dbReference>
<evidence type="ECO:0000256" key="3">
    <source>
        <dbReference type="ARBA" id="ARBA00011209"/>
    </source>
</evidence>
<dbReference type="GO" id="GO:0006432">
    <property type="term" value="P:phenylalanyl-tRNA aminoacylation"/>
    <property type="evidence" value="ECO:0007669"/>
    <property type="project" value="UniProtKB-UniRule"/>
</dbReference>
<dbReference type="PANTHER" id="PTHR10947">
    <property type="entry name" value="PHENYLALANYL-TRNA SYNTHETASE BETA CHAIN AND LEUCINE-RICH REPEAT-CONTAINING PROTEIN 47"/>
    <property type="match status" value="1"/>
</dbReference>
<dbReference type="PROSITE" id="PS51483">
    <property type="entry name" value="B5"/>
    <property type="match status" value="1"/>
</dbReference>
<feature type="domain" description="B5" evidence="20">
    <location>
        <begin position="395"/>
        <end position="471"/>
    </location>
</feature>
<evidence type="ECO:0000259" key="19">
    <source>
        <dbReference type="PROSITE" id="PS51447"/>
    </source>
</evidence>
<dbReference type="InterPro" id="IPR009061">
    <property type="entry name" value="DNA-bd_dom_put_sf"/>
</dbReference>
<keyword evidence="4 15" id="KW-0963">Cytoplasm</keyword>
<keyword evidence="13 15" id="KW-0030">Aminoacyl-tRNA synthetase</keyword>
<evidence type="ECO:0000259" key="20">
    <source>
        <dbReference type="PROSITE" id="PS51483"/>
    </source>
</evidence>
<dbReference type="Gene3D" id="3.30.56.10">
    <property type="match status" value="2"/>
</dbReference>
<dbReference type="InterPro" id="IPR041616">
    <property type="entry name" value="PheRS_beta_core"/>
</dbReference>
<keyword evidence="8 15" id="KW-0547">Nucleotide-binding</keyword>
<evidence type="ECO:0000256" key="6">
    <source>
        <dbReference type="ARBA" id="ARBA00022598"/>
    </source>
</evidence>
<dbReference type="Proteomes" id="UP000500930">
    <property type="component" value="Chromosome"/>
</dbReference>
<feature type="domain" description="EAL" evidence="17">
    <location>
        <begin position="1"/>
        <end position="152"/>
    </location>
</feature>
<dbReference type="CDD" id="cd02796">
    <property type="entry name" value="tRNA_bind_bactPheRS"/>
    <property type="match status" value="1"/>
</dbReference>
<dbReference type="InterPro" id="IPR004532">
    <property type="entry name" value="Phe-tRNA-ligase_IIc_bsu_bact"/>
</dbReference>
<evidence type="ECO:0000256" key="9">
    <source>
        <dbReference type="ARBA" id="ARBA00022840"/>
    </source>
</evidence>
<feature type="binding site" evidence="15">
    <location>
        <position position="458"/>
    </location>
    <ligand>
        <name>Mg(2+)</name>
        <dbReference type="ChEBI" id="CHEBI:18420"/>
        <note>shared with alpha subunit</note>
    </ligand>
</feature>
<dbReference type="GO" id="GO:0009328">
    <property type="term" value="C:phenylalanine-tRNA ligase complex"/>
    <property type="evidence" value="ECO:0007669"/>
    <property type="project" value="TreeGrafter"/>
</dbReference>
<dbReference type="SMART" id="SM00874">
    <property type="entry name" value="B5"/>
    <property type="match status" value="1"/>
</dbReference>
<keyword evidence="10 15" id="KW-0460">Magnesium</keyword>
<evidence type="ECO:0000256" key="7">
    <source>
        <dbReference type="ARBA" id="ARBA00022723"/>
    </source>
</evidence>
<accession>A0A858PXP3</accession>
<dbReference type="Pfam" id="PF17759">
    <property type="entry name" value="tRNA_synthFbeta"/>
    <property type="match status" value="1"/>
</dbReference>
<dbReference type="SMART" id="SM00873">
    <property type="entry name" value="B3_4"/>
    <property type="match status" value="1"/>
</dbReference>
<keyword evidence="9 15" id="KW-0067">ATP-binding</keyword>
<dbReference type="SUPFAM" id="SSF55681">
    <property type="entry name" value="Class II aaRS and biotin synthetases"/>
    <property type="match status" value="1"/>
</dbReference>
<dbReference type="Pfam" id="PF03483">
    <property type="entry name" value="B3_4"/>
    <property type="match status" value="1"/>
</dbReference>
<dbReference type="EC" id="6.1.1.20" evidence="15"/>
<dbReference type="SUPFAM" id="SSF50249">
    <property type="entry name" value="Nucleic acid-binding proteins"/>
    <property type="match status" value="1"/>
</dbReference>
<feature type="binding site" evidence="15">
    <location>
        <position position="455"/>
    </location>
    <ligand>
        <name>Mg(2+)</name>
        <dbReference type="ChEBI" id="CHEBI:18420"/>
        <note>shared with alpha subunit</note>
    </ligand>
</feature>
<evidence type="ECO:0000313" key="21">
    <source>
        <dbReference type="EMBL" id="QJC27373.1"/>
    </source>
</evidence>
<keyword evidence="5 16" id="KW-0820">tRNA-binding</keyword>
<comment type="cofactor">
    <cofactor evidence="15">
        <name>Mg(2+)</name>
        <dbReference type="ChEBI" id="CHEBI:18420"/>
    </cofactor>
    <text evidence="15">Binds 2 magnesium ions per tetramer.</text>
</comment>
<dbReference type="SUPFAM" id="SSF54991">
    <property type="entry name" value="Anticodon-binding domain of PheRS"/>
    <property type="match status" value="1"/>
</dbReference>
<feature type="domain" description="TRNA-binding" evidence="18">
    <location>
        <begin position="38"/>
        <end position="148"/>
    </location>
</feature>
<dbReference type="HAMAP" id="MF_00283">
    <property type="entry name" value="Phe_tRNA_synth_beta1"/>
    <property type="match status" value="1"/>
</dbReference>
<keyword evidence="12 15" id="KW-0648">Protein biosynthesis</keyword>
<sequence>MKFTYSWLLDYLDTDWVAPNVVDKLSAIGIEAALIDCGTGFNGLVVAEVLEVGRHPDASKLSICKVSNGSEHLQVVCGAPNVRVGMLTVLACIGSRVPISGMLVQKVLLRGVESFGMLCSLDELGVGAEGEGIADLSPEQYKVGERFFPADPIIEVSVTPNRGDCLGIYAIARELAAAGVGKLKDFPHYAVCESFVPSPMALEVRSGSVFTGRCIKSVDNTKHAPRWMRDRLMAAGVHSISCVVDIINYVMLVLNRPMHVYDLDKIRGDGLVVEQATEGSRFIALNRKEYDLSAGDLIVRDLEGTVLCLAGIMGSEHTGCSRGTKNIFLESAWYDPVDIALSSRRLKLSTDASYRFSRYVDPRSIERGLDYVTHLIVECCGGEVYAPVMAGNKSQGVSQVDFDPGDVGKVCNVHMESAQMLGILERLGFSVSVKSEKFWKVCIPTWRSDICRSQDLVEEVVRIYGYDEIQEQEFDTKSASLTIEGGPSFDDSFANRLRALMISSGLTEVVTWSFLSGSVVEKLGFSVDHLYIDNPISSQFDVMRPTVLTNLLQVVANNQACGAETVAIFELGDIYLDLNISEPVICGVRSGGNIARNPHEPVRKFDFFDVKFDVECVFSQYGIEAGHLEFREETSKNYLHPARSACIYHEGVLCGYVGELHPDFLEFFELKNSVACFEVFLSRITPVNRQDNRIFVVNRYQPVRRDFAFILDGNVKSGSLVTVIKAVDFVEDVAIFDVYKGENIAAGKVSMAVAVLITSMVATMTEVEIKKVTDSIISVVEKELGGQLRLETN</sequence>
<feature type="domain" description="FDX-ACB" evidence="19">
    <location>
        <begin position="698"/>
        <end position="789"/>
    </location>
</feature>
<dbReference type="EMBL" id="CP046391">
    <property type="protein sequence ID" value="QJC27373.1"/>
    <property type="molecule type" value="Genomic_DNA"/>
</dbReference>
<name>A0A858PXP3_9RICK</name>
<dbReference type="NCBIfam" id="TIGR00472">
    <property type="entry name" value="pheT_bact"/>
    <property type="match status" value="1"/>
</dbReference>
<dbReference type="Gene3D" id="3.30.930.10">
    <property type="entry name" value="Bira Bifunctional Protein, Domain 2"/>
    <property type="match status" value="1"/>
</dbReference>
<dbReference type="GO" id="GO:0000049">
    <property type="term" value="F:tRNA binding"/>
    <property type="evidence" value="ECO:0007669"/>
    <property type="project" value="UniProtKB-UniRule"/>
</dbReference>
<dbReference type="InterPro" id="IPR005121">
    <property type="entry name" value="Fdx_antiC-bd"/>
</dbReference>
<dbReference type="InterPro" id="IPR020825">
    <property type="entry name" value="Phe-tRNA_synthase-like_B3/B4"/>
</dbReference>
<dbReference type="InterPro" id="IPR045060">
    <property type="entry name" value="Phe-tRNA-ligase_IIc_bsu"/>
</dbReference>
<keyword evidence="11 16" id="KW-0694">RNA-binding</keyword>
<dbReference type="Pfam" id="PF03147">
    <property type="entry name" value="FDX-ACB"/>
    <property type="match status" value="1"/>
</dbReference>
<evidence type="ECO:0000256" key="14">
    <source>
        <dbReference type="ARBA" id="ARBA00049255"/>
    </source>
</evidence>
<comment type="subcellular location">
    <subcellularLocation>
        <location evidence="1 15">Cytoplasm</location>
    </subcellularLocation>
</comment>
<dbReference type="PANTHER" id="PTHR10947:SF0">
    <property type="entry name" value="PHENYLALANINE--TRNA LIGASE BETA SUBUNIT"/>
    <property type="match status" value="1"/>
</dbReference>
<evidence type="ECO:0000256" key="4">
    <source>
        <dbReference type="ARBA" id="ARBA00022490"/>
    </source>
</evidence>
<keyword evidence="7 15" id="KW-0479">Metal-binding</keyword>
<dbReference type="Pfam" id="PF01588">
    <property type="entry name" value="tRNA_bind"/>
    <property type="match status" value="1"/>
</dbReference>
<comment type="similarity">
    <text evidence="2 15">Belongs to the phenylalanyl-tRNA synthetase beta subunit family. Type 1 subfamily.</text>
</comment>
<evidence type="ECO:0000256" key="12">
    <source>
        <dbReference type="ARBA" id="ARBA00022917"/>
    </source>
</evidence>
<dbReference type="PROSITE" id="PS51447">
    <property type="entry name" value="FDX_ACB"/>
    <property type="match status" value="1"/>
</dbReference>
<dbReference type="InterPro" id="IPR005146">
    <property type="entry name" value="B3/B4_tRNA-bd"/>
</dbReference>
<evidence type="ECO:0000256" key="2">
    <source>
        <dbReference type="ARBA" id="ARBA00008653"/>
    </source>
</evidence>
<dbReference type="GO" id="GO:0004826">
    <property type="term" value="F:phenylalanine-tRNA ligase activity"/>
    <property type="evidence" value="ECO:0007669"/>
    <property type="project" value="UniProtKB-UniRule"/>
</dbReference>
<comment type="subunit">
    <text evidence="3 15">Tetramer of two alpha and two beta subunits.</text>
</comment>
<dbReference type="Gene3D" id="3.50.40.10">
    <property type="entry name" value="Phenylalanyl-trna Synthetase, Chain B, domain 3"/>
    <property type="match status" value="1"/>
</dbReference>
<dbReference type="SUPFAM" id="SSF56037">
    <property type="entry name" value="PheT/TilS domain"/>
    <property type="match status" value="1"/>
</dbReference>
<evidence type="ECO:0000313" key="22">
    <source>
        <dbReference type="Proteomes" id="UP000500930"/>
    </source>
</evidence>
<dbReference type="KEGG" id="aplt:ANPL_01320"/>
<comment type="catalytic activity">
    <reaction evidence="14 15">
        <text>tRNA(Phe) + L-phenylalanine + ATP = L-phenylalanyl-tRNA(Phe) + AMP + diphosphate + H(+)</text>
        <dbReference type="Rhea" id="RHEA:19413"/>
        <dbReference type="Rhea" id="RHEA-COMP:9668"/>
        <dbReference type="Rhea" id="RHEA-COMP:9699"/>
        <dbReference type="ChEBI" id="CHEBI:15378"/>
        <dbReference type="ChEBI" id="CHEBI:30616"/>
        <dbReference type="ChEBI" id="CHEBI:33019"/>
        <dbReference type="ChEBI" id="CHEBI:58095"/>
        <dbReference type="ChEBI" id="CHEBI:78442"/>
        <dbReference type="ChEBI" id="CHEBI:78531"/>
        <dbReference type="ChEBI" id="CHEBI:456215"/>
        <dbReference type="EC" id="6.1.1.20"/>
    </reaction>
</comment>
<dbReference type="InterPro" id="IPR002547">
    <property type="entry name" value="tRNA-bd_dom"/>
</dbReference>
<evidence type="ECO:0000256" key="8">
    <source>
        <dbReference type="ARBA" id="ARBA00022741"/>
    </source>
</evidence>
<dbReference type="Gene3D" id="2.40.50.140">
    <property type="entry name" value="Nucleic acid-binding proteins"/>
    <property type="match status" value="1"/>
</dbReference>
<evidence type="ECO:0000259" key="17">
    <source>
        <dbReference type="PROSITE" id="PS50883"/>
    </source>
</evidence>
<dbReference type="Pfam" id="PF03484">
    <property type="entry name" value="B5"/>
    <property type="match status" value="1"/>
</dbReference>
<evidence type="ECO:0000256" key="1">
    <source>
        <dbReference type="ARBA" id="ARBA00004496"/>
    </source>
</evidence>
<evidence type="ECO:0000256" key="15">
    <source>
        <dbReference type="HAMAP-Rule" id="MF_00283"/>
    </source>
</evidence>
<evidence type="ECO:0000256" key="16">
    <source>
        <dbReference type="PROSITE-ProRule" id="PRU00209"/>
    </source>
</evidence>
<dbReference type="InterPro" id="IPR033714">
    <property type="entry name" value="tRNA_bind_bactPheRS"/>
</dbReference>
<evidence type="ECO:0000256" key="5">
    <source>
        <dbReference type="ARBA" id="ARBA00022555"/>
    </source>
</evidence>
<dbReference type="InterPro" id="IPR005147">
    <property type="entry name" value="tRNA_synthase_B5-dom"/>
</dbReference>
<dbReference type="Gene3D" id="3.30.70.380">
    <property type="entry name" value="Ferrodoxin-fold anticodon-binding domain"/>
    <property type="match status" value="1"/>
</dbReference>
<feature type="binding site" evidence="15">
    <location>
        <position position="459"/>
    </location>
    <ligand>
        <name>Mg(2+)</name>
        <dbReference type="ChEBI" id="CHEBI:18420"/>
        <note>shared with alpha subunit</note>
    </ligand>
</feature>
<dbReference type="InterPro" id="IPR036690">
    <property type="entry name" value="Fdx_antiC-bd_sf"/>
</dbReference>
<keyword evidence="22" id="KW-1185">Reference proteome</keyword>
<protein>
    <recommendedName>
        <fullName evidence="15">Phenylalanine--tRNA ligase beta subunit</fullName>
        <ecNumber evidence="15">6.1.1.20</ecNumber>
    </recommendedName>
    <alternativeName>
        <fullName evidence="15">Phenylalanyl-tRNA synthetase beta subunit</fullName>
        <shortName evidence="15">PheRS</shortName>
    </alternativeName>
</protein>
<dbReference type="CDD" id="cd00769">
    <property type="entry name" value="PheRS_beta_core"/>
    <property type="match status" value="1"/>
</dbReference>
<dbReference type="GO" id="GO:0005524">
    <property type="term" value="F:ATP binding"/>
    <property type="evidence" value="ECO:0007669"/>
    <property type="project" value="UniProtKB-UniRule"/>
</dbReference>
<dbReference type="GO" id="GO:0000287">
    <property type="term" value="F:magnesium ion binding"/>
    <property type="evidence" value="ECO:0007669"/>
    <property type="project" value="UniProtKB-UniRule"/>
</dbReference>
<dbReference type="PROSITE" id="PS50886">
    <property type="entry name" value="TRBD"/>
    <property type="match status" value="1"/>
</dbReference>
<dbReference type="AlphaFoldDB" id="A0A858PXP3"/>
<dbReference type="InterPro" id="IPR012340">
    <property type="entry name" value="NA-bd_OB-fold"/>
</dbReference>
<dbReference type="InterPro" id="IPR045864">
    <property type="entry name" value="aa-tRNA-synth_II/BPL/LPL"/>
</dbReference>
<gene>
    <name evidence="15 21" type="primary">pheT</name>
    <name evidence="21" type="ORF">ANPL_01320</name>
</gene>
<dbReference type="InterPro" id="IPR001633">
    <property type="entry name" value="EAL_dom"/>
</dbReference>
<evidence type="ECO:0000256" key="10">
    <source>
        <dbReference type="ARBA" id="ARBA00022842"/>
    </source>
</evidence>
<proteinExistence type="inferred from homology"/>
<evidence type="ECO:0000259" key="18">
    <source>
        <dbReference type="PROSITE" id="PS50886"/>
    </source>
</evidence>
<dbReference type="SMART" id="SM00896">
    <property type="entry name" value="FDX-ACB"/>
    <property type="match status" value="1"/>
</dbReference>
<dbReference type="SUPFAM" id="SSF46955">
    <property type="entry name" value="Putative DNA-binding domain"/>
    <property type="match status" value="1"/>
</dbReference>
<feature type="binding site" evidence="15">
    <location>
        <position position="449"/>
    </location>
    <ligand>
        <name>Mg(2+)</name>
        <dbReference type="ChEBI" id="CHEBI:18420"/>
        <note>shared with alpha subunit</note>
    </ligand>
</feature>
<keyword evidence="6 15" id="KW-0436">Ligase</keyword>
<evidence type="ECO:0000256" key="13">
    <source>
        <dbReference type="ARBA" id="ARBA00023146"/>
    </source>
</evidence>
<reference evidence="21 22" key="1">
    <citation type="journal article" date="2020" name="Pathogens">
        <title>First Whole Genome Sequence of Anaplasma platys, an Obligate Intracellular Rickettsial Pathogen of Dogs.</title>
        <authorList>
            <person name="Llanes A."/>
            <person name="Rajeev S."/>
        </authorList>
    </citation>
    <scope>NUCLEOTIDE SEQUENCE [LARGE SCALE GENOMIC DNA]</scope>
    <source>
        <strain evidence="21 22">S3</strain>
    </source>
</reference>
<dbReference type="NCBIfam" id="NF045760">
    <property type="entry name" value="YtpR"/>
    <property type="match status" value="1"/>
</dbReference>
<organism evidence="21 22">
    <name type="scientific">Anaplasma platys</name>
    <dbReference type="NCBI Taxonomy" id="949"/>
    <lineage>
        <taxon>Bacteria</taxon>
        <taxon>Pseudomonadati</taxon>
        <taxon>Pseudomonadota</taxon>
        <taxon>Alphaproteobacteria</taxon>
        <taxon>Rickettsiales</taxon>
        <taxon>Anaplasmataceae</taxon>
        <taxon>Anaplasma</taxon>
    </lineage>
</organism>
<evidence type="ECO:0000256" key="11">
    <source>
        <dbReference type="ARBA" id="ARBA00022884"/>
    </source>
</evidence>